<keyword evidence="6" id="KW-1185">Reference proteome</keyword>
<gene>
    <name evidence="4" type="ORF">BCF38_11569</name>
    <name evidence="5" type="ORF">SAMN05421539_11569</name>
</gene>
<dbReference type="Pfam" id="PF00535">
    <property type="entry name" value="Glycos_transf_2"/>
    <property type="match status" value="1"/>
</dbReference>
<keyword evidence="5" id="KW-0808">Transferase</keyword>
<reference evidence="5 7" key="1">
    <citation type="submission" date="2016-10" db="EMBL/GenBank/DDBJ databases">
        <authorList>
            <person name="Cai Z."/>
        </authorList>
    </citation>
    <scope>NUCLEOTIDE SEQUENCE [LARGE SCALE GENOMIC DNA]</scope>
    <source>
        <strain evidence="5 7">DSM 25227</strain>
    </source>
</reference>
<proteinExistence type="predicted"/>
<evidence type="ECO:0000313" key="7">
    <source>
        <dbReference type="Proteomes" id="UP000251571"/>
    </source>
</evidence>
<dbReference type="EMBL" id="UETC01000015">
    <property type="protein sequence ID" value="SSA50741.1"/>
    <property type="molecule type" value="Genomic_DNA"/>
</dbReference>
<feature type="compositionally biased region" description="Polar residues" evidence="1">
    <location>
        <begin position="1"/>
        <end position="10"/>
    </location>
</feature>
<accession>A0A2Y9B2S1</accession>
<dbReference type="PANTHER" id="PTHR43179:SF7">
    <property type="entry name" value="RHAMNOSYLTRANSFERASE WBBL"/>
    <property type="match status" value="1"/>
</dbReference>
<evidence type="ECO:0000259" key="3">
    <source>
        <dbReference type="Pfam" id="PF13524"/>
    </source>
</evidence>
<sequence length="1434" mass="158267">METKSSTAETEVQPDTEIGLGNGLRVEWKPGAASAPVQVRPIEVDGQSGHLIRTAPGGGWVRLRLPIEAPETGVLGARILLRIDRKGATAGIKPFLAKTNLKTDSHRPFPGMLVRTVMLNCGSWHEVAGAYLHTGFTGRFRPSLVVDLPTASEITLMDVSIKQVSVPVSPEEHAALLSNDVHPLAHFAVRPAMSGPGACLARPAVYAVSVSLSPSNLSGWVLSDAAPSDLSWRELGGARRSGSVGTGEADLIFGGPRIADGLDIQFDPPLDDGAVLQLTAAGEESAPIWTGTPAGTGSGAPIEGVFDISAAQIRDGWLTVMGNVVHPIYPGMPVRLELICDDDVIAATVARAPIAERTSLDAERAFRFEFSAPIRPKQAEKLIWLRVASAPGLPRMHIALDRQDGSAKGRAPTLPVPAMPLYGSVTGQVDGFDTSVITGWAICPEEPDSQVELVLWRDGKPFSYCKTQNYRRDIQDLYGNAGFNGFEFELPPNASVMRETDFEIRPVCGIGLLSKAHLRTALPAGVVAPAVLEAPRTWTPGPAEPLALTGRISVIVLNLNGADLLDEMFASLPPEDLSGEIEWIVVDHSSTDTSREICERHAAEGADIRFLARRGNYSFSESNNYGAAQATGDILLFANNDLVFPKAFGARLRAYMRRSEIGALGVRLRDHIDDPRHQDLAIDQHLGVFLERRTTPQGWVRPYEARATEETRPTRKATRAIAATGAFMALRRADFEAVGGFDEDYSYGLEDIDLCLKVRTRLGLEVVCAGDIEIVHHRGFSRKKEKDAGLRRRRNNEIFTERWGGALRRMIKSSGLTDPSYITGSRPVFAFMVADVGDETSAGEYYTSLEMGRALQKILPCHVRYIPEPHWYDLSGIDVVVAMVNRFDISKGKNASPWLVTVNWMRQWFDRWAEDPSLHAYDYLFASSGPACEMLEAASGRPVHLLPIASSYDEFAEAEPKEDWRCDYAFTGSRFGPPREIEFQLDPTRVAGDGKVFGYNWEGTPFAELSEGPVAYSAIPRVYASTRVVLDDANIATKPWGSCNSRVFDAMASGALLLTNGELGVRELFGDLVPTFHDADSLTEQLDRWLSDEPARAARAAQMQDVIRTHHTYDVRARELVSRLTADAPVRIAIKCAAHYREREQWGDYHYAQSLAAALRRQGYVARVDCRESWYSGVSESDDAVIVLRGLLDYNPKRHQTNLLWLISHPNAVSIAELDQFDHVFVASQFHAETLAQLVPGKIDFMPQCTDTSRFYFDPDEINSCPDRNLYVANSRGVFRTPVRWAIQGELDLDIYGVGWQPFITDERHKGEVISNRVLGGFYASSRLVICDHWDDMRALGYVSNRVFDVLGAGGRLVVDSVRGLEDLVPLEYIEIFNNFEEFSAILRGPNHVDLDQRREIADWVARNHSFDARAAVLAEKIRQVMDLERDQAA</sequence>
<dbReference type="GO" id="GO:0016740">
    <property type="term" value="F:transferase activity"/>
    <property type="evidence" value="ECO:0007669"/>
    <property type="project" value="UniProtKB-KW"/>
</dbReference>
<dbReference type="Gene3D" id="3.90.550.10">
    <property type="entry name" value="Spore Coat Polysaccharide Biosynthesis Protein SpsA, Chain A"/>
    <property type="match status" value="1"/>
</dbReference>
<evidence type="ECO:0000259" key="2">
    <source>
        <dbReference type="Pfam" id="PF00535"/>
    </source>
</evidence>
<evidence type="ECO:0000313" key="5">
    <source>
        <dbReference type="EMBL" id="SSA50741.1"/>
    </source>
</evidence>
<evidence type="ECO:0000313" key="4">
    <source>
        <dbReference type="EMBL" id="PWJ12933.1"/>
    </source>
</evidence>
<feature type="domain" description="Spore protein YkvP/CgeB glycosyl transferase-like" evidence="3">
    <location>
        <begin position="993"/>
        <end position="1121"/>
    </location>
</feature>
<dbReference type="PANTHER" id="PTHR43179">
    <property type="entry name" value="RHAMNOSYLTRANSFERASE WBBL"/>
    <property type="match status" value="1"/>
</dbReference>
<dbReference type="InterPro" id="IPR029044">
    <property type="entry name" value="Nucleotide-diphossugar_trans"/>
</dbReference>
<reference evidence="4 6" key="2">
    <citation type="submission" date="2018-03" db="EMBL/GenBank/DDBJ databases">
        <title>Genomic Encyclopedia of Archaeal and Bacterial Type Strains, Phase II (KMG-II): from individual species to whole genera.</title>
        <authorList>
            <person name="Goeker M."/>
        </authorList>
    </citation>
    <scope>NUCLEOTIDE SEQUENCE [LARGE SCALE GENOMIC DNA]</scope>
    <source>
        <strain evidence="4 6">DSM 25227</strain>
    </source>
</reference>
<evidence type="ECO:0000256" key="1">
    <source>
        <dbReference type="SAM" id="MobiDB-lite"/>
    </source>
</evidence>
<organism evidence="5 7">
    <name type="scientific">Jannaschia seohaensis</name>
    <dbReference type="NCBI Taxonomy" id="475081"/>
    <lineage>
        <taxon>Bacteria</taxon>
        <taxon>Pseudomonadati</taxon>
        <taxon>Pseudomonadota</taxon>
        <taxon>Alphaproteobacteria</taxon>
        <taxon>Rhodobacterales</taxon>
        <taxon>Roseobacteraceae</taxon>
        <taxon>Jannaschia</taxon>
    </lineage>
</organism>
<feature type="domain" description="Spore protein YkvP/CgeB glycosyl transferase-like" evidence="3">
    <location>
        <begin position="1290"/>
        <end position="1418"/>
    </location>
</feature>
<dbReference type="Pfam" id="PF13524">
    <property type="entry name" value="Glyco_trans_1_2"/>
    <property type="match status" value="2"/>
</dbReference>
<dbReference type="Proteomes" id="UP000245839">
    <property type="component" value="Unassembled WGS sequence"/>
</dbReference>
<evidence type="ECO:0000313" key="6">
    <source>
        <dbReference type="Proteomes" id="UP000245839"/>
    </source>
</evidence>
<dbReference type="RefSeq" id="WP_109566097.1">
    <property type="nucleotide sequence ID" value="NZ_QGDJ01000015.1"/>
</dbReference>
<dbReference type="SUPFAM" id="SSF53448">
    <property type="entry name" value="Nucleotide-diphospho-sugar transferases"/>
    <property type="match status" value="1"/>
</dbReference>
<dbReference type="Proteomes" id="UP000251571">
    <property type="component" value="Unassembled WGS sequence"/>
</dbReference>
<feature type="domain" description="Glycosyltransferase 2-like" evidence="2">
    <location>
        <begin position="553"/>
        <end position="735"/>
    </location>
</feature>
<feature type="region of interest" description="Disordered" evidence="1">
    <location>
        <begin position="1"/>
        <end position="21"/>
    </location>
</feature>
<name>A0A2Y9B2S1_9RHOB</name>
<dbReference type="EMBL" id="QGDJ01000015">
    <property type="protein sequence ID" value="PWJ12933.1"/>
    <property type="molecule type" value="Genomic_DNA"/>
</dbReference>
<dbReference type="InterPro" id="IPR001173">
    <property type="entry name" value="Glyco_trans_2-like"/>
</dbReference>
<dbReference type="OrthoDB" id="9771846at2"/>
<dbReference type="InterPro" id="IPR055259">
    <property type="entry name" value="YkvP/CgeB_Glyco_trans-like"/>
</dbReference>
<dbReference type="SUPFAM" id="SSF53756">
    <property type="entry name" value="UDP-Glycosyltransferase/glycogen phosphorylase"/>
    <property type="match status" value="1"/>
</dbReference>
<protein>
    <submittedName>
        <fullName evidence="4">GT2 family glycosyltransferase</fullName>
    </submittedName>
    <submittedName>
        <fullName evidence="5">Glycosyltransferase, GT2 family</fullName>
    </submittedName>
</protein>